<proteinExistence type="predicted"/>
<organism evidence="1 2">
    <name type="scientific">Methanolobus zinderi</name>
    <dbReference type="NCBI Taxonomy" id="536044"/>
    <lineage>
        <taxon>Archaea</taxon>
        <taxon>Methanobacteriati</taxon>
        <taxon>Methanobacteriota</taxon>
        <taxon>Stenosarchaea group</taxon>
        <taxon>Methanomicrobia</taxon>
        <taxon>Methanosarcinales</taxon>
        <taxon>Methanosarcinaceae</taxon>
        <taxon>Methanolobus</taxon>
    </lineage>
</organism>
<name>A0A7D5ED51_9EURY</name>
<gene>
    <name evidence="1" type="ORF">HWN40_02630</name>
</gene>
<dbReference type="OrthoDB" id="122337at2157"/>
<dbReference type="Proteomes" id="UP000509594">
    <property type="component" value="Chromosome"/>
</dbReference>
<keyword evidence="2" id="KW-1185">Reference proteome</keyword>
<evidence type="ECO:0000313" key="1">
    <source>
        <dbReference type="EMBL" id="QLC49236.1"/>
    </source>
</evidence>
<accession>A0A7D5ED51</accession>
<sequence length="49" mass="5538">MDKSCDMQIGDQYSCENCAFEMEVIVPCDVCDEGRIMCPCCGENMHPKE</sequence>
<dbReference type="EMBL" id="CP058215">
    <property type="protein sequence ID" value="QLC49236.1"/>
    <property type="molecule type" value="Genomic_DNA"/>
</dbReference>
<protein>
    <recommendedName>
        <fullName evidence="3">Zinc ribbon domain-containing protein</fullName>
    </recommendedName>
</protein>
<dbReference type="RefSeq" id="WP_176964299.1">
    <property type="nucleotide sequence ID" value="NZ_CP058215.1"/>
</dbReference>
<dbReference type="KEGG" id="mzi:HWN40_02630"/>
<evidence type="ECO:0008006" key="3">
    <source>
        <dbReference type="Google" id="ProtNLM"/>
    </source>
</evidence>
<dbReference type="GeneID" id="55820535"/>
<evidence type="ECO:0000313" key="2">
    <source>
        <dbReference type="Proteomes" id="UP000509594"/>
    </source>
</evidence>
<reference evidence="1 2" key="1">
    <citation type="submission" date="2020-06" db="EMBL/GenBank/DDBJ databases">
        <title>Methanolobus halotolerans sp. nov., isolated from a saline lake Tus in Siberia.</title>
        <authorList>
            <person name="Shen Y."/>
            <person name="Chen S.-C."/>
            <person name="Lai M.-C."/>
            <person name="Huang H.-H."/>
            <person name="Chiu H.-H."/>
            <person name="Tang S.-L."/>
            <person name="Rogozin D.Y."/>
            <person name="Degermendzhy A.G."/>
        </authorList>
    </citation>
    <scope>NUCLEOTIDE SEQUENCE [LARGE SCALE GENOMIC DNA]</scope>
    <source>
        <strain evidence="1 2">DSM 21339</strain>
    </source>
</reference>
<dbReference type="AlphaFoldDB" id="A0A7D5ED51"/>